<feature type="region of interest" description="Disordered" evidence="1">
    <location>
        <begin position="20"/>
        <end position="49"/>
    </location>
</feature>
<evidence type="ECO:0000256" key="2">
    <source>
        <dbReference type="SAM" id="SignalP"/>
    </source>
</evidence>
<evidence type="ECO:0000313" key="4">
    <source>
        <dbReference type="Proteomes" id="UP001151081"/>
    </source>
</evidence>
<proteinExistence type="predicted"/>
<protein>
    <recommendedName>
        <fullName evidence="5">FG-GAP repeat protein</fullName>
    </recommendedName>
</protein>
<dbReference type="Proteomes" id="UP001151081">
    <property type="component" value="Unassembled WGS sequence"/>
</dbReference>
<evidence type="ECO:0000256" key="1">
    <source>
        <dbReference type="SAM" id="MobiDB-lite"/>
    </source>
</evidence>
<evidence type="ECO:0008006" key="5">
    <source>
        <dbReference type="Google" id="ProtNLM"/>
    </source>
</evidence>
<evidence type="ECO:0000313" key="3">
    <source>
        <dbReference type="EMBL" id="MDC3988902.1"/>
    </source>
</evidence>
<reference evidence="3 4" key="1">
    <citation type="submission" date="2021-04" db="EMBL/GenBank/DDBJ databases">
        <title>Genome analysis of Polyangium sp.</title>
        <authorList>
            <person name="Li Y."/>
            <person name="Wang J."/>
        </authorList>
    </citation>
    <scope>NUCLEOTIDE SEQUENCE [LARGE SCALE GENOMIC DNA]</scope>
    <source>
        <strain evidence="3 4">SDU14</strain>
    </source>
</reference>
<feature type="compositionally biased region" description="Low complexity" evidence="1">
    <location>
        <begin position="39"/>
        <end position="49"/>
    </location>
</feature>
<keyword evidence="2" id="KW-0732">Signal</keyword>
<dbReference type="RefSeq" id="WP_272427961.1">
    <property type="nucleotide sequence ID" value="NZ_JAGTJJ010000087.1"/>
</dbReference>
<dbReference type="AlphaFoldDB" id="A0A9X3XEW4"/>
<comment type="caution">
    <text evidence="3">The sequence shown here is derived from an EMBL/GenBank/DDBJ whole genome shotgun (WGS) entry which is preliminary data.</text>
</comment>
<dbReference type="PROSITE" id="PS51257">
    <property type="entry name" value="PROKAR_LIPOPROTEIN"/>
    <property type="match status" value="1"/>
</dbReference>
<feature type="chain" id="PRO_5040935074" description="FG-GAP repeat protein" evidence="2">
    <location>
        <begin position="21"/>
        <end position="410"/>
    </location>
</feature>
<gene>
    <name evidence="3" type="ORF">KEG57_51020</name>
</gene>
<accession>A0A9X3XEW4</accession>
<keyword evidence="4" id="KW-1185">Reference proteome</keyword>
<organism evidence="3 4">
    <name type="scientific">Polyangium jinanense</name>
    <dbReference type="NCBI Taxonomy" id="2829994"/>
    <lineage>
        <taxon>Bacteria</taxon>
        <taxon>Pseudomonadati</taxon>
        <taxon>Myxococcota</taxon>
        <taxon>Polyangia</taxon>
        <taxon>Polyangiales</taxon>
        <taxon>Polyangiaceae</taxon>
        <taxon>Polyangium</taxon>
    </lineage>
</organism>
<sequence>MPRDSRFVLLAALMSGVLSACRPSPSPPPPPRDAGEPVATSPAAALPSAADAADAKRFLSELRGRLDQEHARAKLECDGIFVPEGLRLSGNYIPEGISSYEPCTYPSADERERLRKVVKKHEHETVSRFERAHHDAKVEAPKHHVTVPEPIDLWAFSCQTPRGVAIHWHWMIEGPYRPHFNEGAGETFPFVKNDLERLYLVNGDTVKVLDPGGRGSIFPLGTVDLDGDGAAEIVWVQSRSNEPRSHATSQTLNIAWSGAPVPLPEAIRGERWDGNFKLLREGDAKIIRLGDGPPHAEEPSFTVREGRFVPWKSAPDKSAPTTGACATVERKHAARGTLVGFAEYGAGVEACAGDLTPCGPLPERVRRLYEALLQADLPPQEARRWVAKLFQLDERTLPGVPAPSDEGKNH</sequence>
<dbReference type="EMBL" id="JAGTJJ010000087">
    <property type="protein sequence ID" value="MDC3988902.1"/>
    <property type="molecule type" value="Genomic_DNA"/>
</dbReference>
<feature type="signal peptide" evidence="2">
    <location>
        <begin position="1"/>
        <end position="20"/>
    </location>
</feature>
<name>A0A9X3XEW4_9BACT</name>